<feature type="region of interest" description="Disordered" evidence="13">
    <location>
        <begin position="885"/>
        <end position="918"/>
    </location>
</feature>
<dbReference type="GO" id="GO:0016787">
    <property type="term" value="F:hydrolase activity"/>
    <property type="evidence" value="ECO:0007669"/>
    <property type="project" value="UniProtKB-KW"/>
</dbReference>
<keyword evidence="6" id="KW-0378">Hydrolase</keyword>
<dbReference type="Pfam" id="PF07717">
    <property type="entry name" value="OB_NTP_bind"/>
    <property type="match status" value="1"/>
</dbReference>
<feature type="coiled-coil region" evidence="12">
    <location>
        <begin position="364"/>
        <end position="391"/>
    </location>
</feature>
<evidence type="ECO:0000313" key="16">
    <source>
        <dbReference type="EMBL" id="KAF4447605.1"/>
    </source>
</evidence>
<dbReference type="GO" id="GO:0003723">
    <property type="term" value="F:RNA binding"/>
    <property type="evidence" value="ECO:0007669"/>
    <property type="project" value="UniProtKB-KW"/>
</dbReference>
<accession>A0A8H4KCA8</accession>
<evidence type="ECO:0000259" key="15">
    <source>
        <dbReference type="PROSITE" id="PS51194"/>
    </source>
</evidence>
<comment type="subcellular location">
    <subcellularLocation>
        <location evidence="1">Plastid</location>
        <location evidence="1">Chloroplast</location>
    </subcellularLocation>
</comment>
<evidence type="ECO:0000256" key="12">
    <source>
        <dbReference type="SAM" id="Coils"/>
    </source>
</evidence>
<keyword evidence="5" id="KW-0547">Nucleotide-binding</keyword>
<feature type="compositionally biased region" description="Polar residues" evidence="13">
    <location>
        <begin position="248"/>
        <end position="266"/>
    </location>
</feature>
<dbReference type="EMBL" id="JAADJG010000385">
    <property type="protein sequence ID" value="KAF4447605.1"/>
    <property type="molecule type" value="Genomic_DNA"/>
</dbReference>
<dbReference type="PROSITE" id="PS51192">
    <property type="entry name" value="HELICASE_ATP_BIND_1"/>
    <property type="match status" value="1"/>
</dbReference>
<feature type="compositionally biased region" description="Basic and acidic residues" evidence="13">
    <location>
        <begin position="27"/>
        <end position="38"/>
    </location>
</feature>
<dbReference type="PROSITE" id="PS51194">
    <property type="entry name" value="HELICASE_CTER"/>
    <property type="match status" value="1"/>
</dbReference>
<keyword evidence="17" id="KW-1185">Reference proteome</keyword>
<evidence type="ECO:0000256" key="1">
    <source>
        <dbReference type="ARBA" id="ARBA00004229"/>
    </source>
</evidence>
<sequence>MAGAKKKKKPAANPARGFATTSVASKPRPEAAEPEKKIAASKGETAPPSSQKDAPPSSSTTTGNATISAATHEKTLSPEEFEKHLEESDLQLLVEKHAAKTKKDAQRQRNRLDTDRRLLRGQADSVNSFKWLPPDLMDHILDLVQAENRFAASSLSSSENAGAGKMPPEEDMIIRLWTLQQTLIAVEFPTERVAAVLRYILDIAPNVSSTNRDSIWGLEEALDWLARECQVGELPSYEPKSRPIPKSATDTPQDSPVPSRSSTPRQTDPRNGRRIKPAGAKDRPVKTSSPTKKLVVVCDSDIEPDELISKYLETKTKLLEHERGQGRTDSSKASEPDVELAIARLEAKIRKIESDVLFDEYEAGKQWKVKKIDLERRLAAAKQESEAQTGDILAVEEEAAPEQTHNDDIINEAERIAAEILAETNDEDEEGISGLFASLPQNEVDASTGESCTVISSADGDRIVIRDFGKPTGISPRRALEEACRSRDSSARISYTIVSDASFANRHSLDILWTKSQELPPPAASSDVEVVANPFRFSFTMTGIATPDAKQSESYISTAALFYTFSGNAKDEKVVIRLPHVWKDVWTALAEARKAQIDEQDRNVVRDLRALVRQRHDQELEDGVIIQGAFRGRNAKHANDSGDDGGQDRSRQHTTNGEYYQKIWVEKSNTRKFQMMLQSRMQLPMWNFREQVLTAVDENQVVIVCGETGCGKSTQVPSLLLEHQLSQGKPCKVYCTEPRRISAISLARRVSEELGENRNDLGTNRSLVGYSIRLEANTSRETRLVYATTGIVMRMLEGSNDLQEVTHLVLDEVHERSIDSDFLLIVLKKLLIRRKDLKVVLMSATVDADRFSAYLGGAPVLNVPGRTFPVQVRYLEDAIELTGYTPANSEPDKMVDLDDDPADSEGENTKSDISKSLSGYTPRTRSTLAQIDEYRIEFDLILQLIAQIAVDDHLQNFSKAILVFLPGIAEIRTLNDMLLGDPRFAKDWLVYPLHSTIATEDQESAFLVPPPGIRKIVLATNIAETGITIPDVTCVIDTGKHREMRFDERRQLSRLIDTFISRANAKQRRGRAGRVQEGLCFHMFTKFRHDQLMSDQQTPEMLRLSLQDLAIRVKICKIGGIEETLGDALDPPSAKNIRRAVDALVDVRALTQAEELTPLGHQLARLPLDVFLGKLILYGVIFKCLDMAITVAAILSSKSPFSAPFGQRTQADNARMAFRRGDSDLLTIYNAYLAWKRVCQSAGGGGKEFQFCRKNFLSQQTLANIEDLKGQLLTSVADSGFLALTEEERRALSRARFSAGRGRRQQQFYDIPRRVNLNSDNDVVSASVISWSFYPKILVRDAPGSKGLRNIGTNQSISLHPSSVNRGRHDLRWLSYYHIMQSRAVYHAHEATAVEAFAIALLCGDVRCDMYSGVIVLDGNRGRFAVPDWKTMLVMKVLRTRLRELLTRSFKQPGKLPTAQQEKWLDVWQRIFTQDFGQDRPAVGMMAKA</sequence>
<dbReference type="InterPro" id="IPR014001">
    <property type="entry name" value="Helicase_ATP-bd"/>
</dbReference>
<evidence type="ECO:0000256" key="4">
    <source>
        <dbReference type="ARBA" id="ARBA00022640"/>
    </source>
</evidence>
<dbReference type="FunFam" id="3.40.50.300:FF:000500">
    <property type="entry name" value="ATP-dependent RNA helicase DHX29"/>
    <property type="match status" value="1"/>
</dbReference>
<keyword evidence="8" id="KW-0067">ATP-binding</keyword>
<dbReference type="CDD" id="cd17917">
    <property type="entry name" value="DEXHc_RHA-like"/>
    <property type="match status" value="1"/>
</dbReference>
<dbReference type="Proteomes" id="UP000605986">
    <property type="component" value="Unassembled WGS sequence"/>
</dbReference>
<feature type="compositionally biased region" description="Polar residues" evidence="13">
    <location>
        <begin position="47"/>
        <end position="69"/>
    </location>
</feature>
<dbReference type="Gene3D" id="3.40.50.300">
    <property type="entry name" value="P-loop containing nucleotide triphosphate hydrolases"/>
    <property type="match status" value="2"/>
</dbReference>
<dbReference type="GO" id="GO:0003724">
    <property type="term" value="F:RNA helicase activity"/>
    <property type="evidence" value="ECO:0007669"/>
    <property type="project" value="UniProtKB-EC"/>
</dbReference>
<gene>
    <name evidence="16" type="ORF">F53441_8862</name>
</gene>
<evidence type="ECO:0000256" key="13">
    <source>
        <dbReference type="SAM" id="MobiDB-lite"/>
    </source>
</evidence>
<dbReference type="PANTHER" id="PTHR18934">
    <property type="entry name" value="ATP-DEPENDENT RNA HELICASE"/>
    <property type="match status" value="1"/>
</dbReference>
<evidence type="ECO:0000259" key="14">
    <source>
        <dbReference type="PROSITE" id="PS51192"/>
    </source>
</evidence>
<organism evidence="16 17">
    <name type="scientific">Fusarium austroafricanum</name>
    <dbReference type="NCBI Taxonomy" id="2364996"/>
    <lineage>
        <taxon>Eukaryota</taxon>
        <taxon>Fungi</taxon>
        <taxon>Dikarya</taxon>
        <taxon>Ascomycota</taxon>
        <taxon>Pezizomycotina</taxon>
        <taxon>Sordariomycetes</taxon>
        <taxon>Hypocreomycetidae</taxon>
        <taxon>Hypocreales</taxon>
        <taxon>Nectriaceae</taxon>
        <taxon>Fusarium</taxon>
        <taxon>Fusarium concolor species complex</taxon>
    </lineage>
</organism>
<comment type="caution">
    <text evidence="16">The sequence shown here is derived from an EMBL/GenBank/DDBJ whole genome shotgun (WGS) entry which is preliminary data.</text>
</comment>
<keyword evidence="3" id="KW-0150">Chloroplast</keyword>
<evidence type="ECO:0000256" key="3">
    <source>
        <dbReference type="ARBA" id="ARBA00022528"/>
    </source>
</evidence>
<evidence type="ECO:0000256" key="7">
    <source>
        <dbReference type="ARBA" id="ARBA00022806"/>
    </source>
</evidence>
<dbReference type="InterPro" id="IPR011545">
    <property type="entry name" value="DEAD/DEAH_box_helicase_dom"/>
</dbReference>
<evidence type="ECO:0000256" key="9">
    <source>
        <dbReference type="ARBA" id="ARBA00022884"/>
    </source>
</evidence>
<dbReference type="Pfam" id="PF00270">
    <property type="entry name" value="DEAD"/>
    <property type="match status" value="1"/>
</dbReference>
<dbReference type="SUPFAM" id="SSF52540">
    <property type="entry name" value="P-loop containing nucleoside triphosphate hydrolases"/>
    <property type="match status" value="1"/>
</dbReference>
<feature type="compositionally biased region" description="Acidic residues" evidence="13">
    <location>
        <begin position="897"/>
        <end position="906"/>
    </location>
</feature>
<feature type="compositionally biased region" description="Basic residues" evidence="13">
    <location>
        <begin position="1"/>
        <end position="10"/>
    </location>
</feature>
<proteinExistence type="predicted"/>
<dbReference type="PANTHER" id="PTHR18934:SF145">
    <property type="entry name" value="ATP-DEPENDENT RNA HELICASE DHX57-RELATED"/>
    <property type="match status" value="1"/>
</dbReference>
<dbReference type="Gene3D" id="1.20.120.1080">
    <property type="match status" value="1"/>
</dbReference>
<protein>
    <recommendedName>
        <fullName evidence="2">RNA helicase</fullName>
        <ecNumber evidence="2">3.6.4.13</ecNumber>
    </recommendedName>
</protein>
<dbReference type="FunFam" id="1.20.120.1080:FF:000002">
    <property type="entry name" value="Putative ATP-dependent RNA helicase DHX36"/>
    <property type="match status" value="1"/>
</dbReference>
<feature type="domain" description="Helicase ATP-binding" evidence="14">
    <location>
        <begin position="693"/>
        <end position="864"/>
    </location>
</feature>
<feature type="domain" description="Helicase C-terminal" evidence="15">
    <location>
        <begin position="949"/>
        <end position="1117"/>
    </location>
</feature>
<dbReference type="InterPro" id="IPR007502">
    <property type="entry name" value="Helicase-assoc_dom"/>
</dbReference>
<comment type="catalytic activity">
    <reaction evidence="11">
        <text>ATP + H2O = ADP + phosphate + H(+)</text>
        <dbReference type="Rhea" id="RHEA:13065"/>
        <dbReference type="ChEBI" id="CHEBI:15377"/>
        <dbReference type="ChEBI" id="CHEBI:15378"/>
        <dbReference type="ChEBI" id="CHEBI:30616"/>
        <dbReference type="ChEBI" id="CHEBI:43474"/>
        <dbReference type="ChEBI" id="CHEBI:456216"/>
        <dbReference type="EC" id="3.6.4.13"/>
    </reaction>
</comment>
<dbReference type="EC" id="3.6.4.13" evidence="2"/>
<feature type="region of interest" description="Disordered" evidence="13">
    <location>
        <begin position="235"/>
        <end position="290"/>
    </location>
</feature>
<feature type="region of interest" description="Disordered" evidence="13">
    <location>
        <begin position="1"/>
        <end position="76"/>
    </location>
</feature>
<dbReference type="InterPro" id="IPR027417">
    <property type="entry name" value="P-loop_NTPase"/>
</dbReference>
<keyword evidence="10" id="KW-0809">Transit peptide</keyword>
<reference evidence="16" key="1">
    <citation type="submission" date="2020-01" db="EMBL/GenBank/DDBJ databases">
        <title>Identification and distribution of gene clusters putatively required for synthesis of sphingolipid metabolism inhibitors in phylogenetically diverse species of the filamentous fungus Fusarium.</title>
        <authorList>
            <person name="Kim H.-S."/>
            <person name="Busman M."/>
            <person name="Brown D.W."/>
            <person name="Divon H."/>
            <person name="Uhlig S."/>
            <person name="Proctor R.H."/>
        </authorList>
    </citation>
    <scope>NUCLEOTIDE SEQUENCE</scope>
    <source>
        <strain evidence="16">NRRL 53441</strain>
    </source>
</reference>
<evidence type="ECO:0000256" key="5">
    <source>
        <dbReference type="ARBA" id="ARBA00022741"/>
    </source>
</evidence>
<evidence type="ECO:0000256" key="2">
    <source>
        <dbReference type="ARBA" id="ARBA00012552"/>
    </source>
</evidence>
<name>A0A8H4KCA8_9HYPO</name>
<evidence type="ECO:0000256" key="11">
    <source>
        <dbReference type="ARBA" id="ARBA00047984"/>
    </source>
</evidence>
<keyword evidence="7" id="KW-0347">Helicase</keyword>
<dbReference type="Pfam" id="PF00271">
    <property type="entry name" value="Helicase_C"/>
    <property type="match status" value="1"/>
</dbReference>
<dbReference type="InterPro" id="IPR011709">
    <property type="entry name" value="DEAD-box_helicase_OB_fold"/>
</dbReference>
<dbReference type="SMART" id="SM00487">
    <property type="entry name" value="DEXDc"/>
    <property type="match status" value="1"/>
</dbReference>
<dbReference type="SMART" id="SM00490">
    <property type="entry name" value="HELICc"/>
    <property type="match status" value="1"/>
</dbReference>
<keyword evidence="12" id="KW-0175">Coiled coil</keyword>
<evidence type="ECO:0000256" key="6">
    <source>
        <dbReference type="ARBA" id="ARBA00022801"/>
    </source>
</evidence>
<keyword evidence="9" id="KW-0694">RNA-binding</keyword>
<dbReference type="GO" id="GO:0005524">
    <property type="term" value="F:ATP binding"/>
    <property type="evidence" value="ECO:0007669"/>
    <property type="project" value="UniProtKB-KW"/>
</dbReference>
<keyword evidence="4" id="KW-0934">Plastid</keyword>
<dbReference type="OrthoDB" id="5600252at2759"/>
<evidence type="ECO:0000256" key="10">
    <source>
        <dbReference type="ARBA" id="ARBA00022946"/>
    </source>
</evidence>
<evidence type="ECO:0000313" key="17">
    <source>
        <dbReference type="Proteomes" id="UP000605986"/>
    </source>
</evidence>
<feature type="region of interest" description="Disordered" evidence="13">
    <location>
        <begin position="634"/>
        <end position="653"/>
    </location>
</feature>
<dbReference type="Pfam" id="PF21010">
    <property type="entry name" value="HA2_C"/>
    <property type="match status" value="1"/>
</dbReference>
<dbReference type="InterPro" id="IPR001650">
    <property type="entry name" value="Helicase_C-like"/>
</dbReference>
<dbReference type="FunFam" id="3.40.50.300:FF:000819">
    <property type="entry name" value="ATP dependent RNA helicase, putative"/>
    <property type="match status" value="1"/>
</dbReference>
<dbReference type="SMART" id="SM00847">
    <property type="entry name" value="HA2"/>
    <property type="match status" value="1"/>
</dbReference>
<dbReference type="CDD" id="cd18791">
    <property type="entry name" value="SF2_C_RHA"/>
    <property type="match status" value="1"/>
</dbReference>
<evidence type="ECO:0000256" key="8">
    <source>
        <dbReference type="ARBA" id="ARBA00022840"/>
    </source>
</evidence>